<feature type="non-terminal residue" evidence="1">
    <location>
        <position position="1"/>
    </location>
</feature>
<dbReference type="EMBL" id="CAJVCH010543862">
    <property type="protein sequence ID" value="CAG7827524.1"/>
    <property type="molecule type" value="Genomic_DNA"/>
</dbReference>
<dbReference type="OrthoDB" id="8194903at2759"/>
<evidence type="ECO:0000313" key="2">
    <source>
        <dbReference type="Proteomes" id="UP000708208"/>
    </source>
</evidence>
<keyword evidence="2" id="KW-1185">Reference proteome</keyword>
<gene>
    <name evidence="1" type="ORF">AFUS01_LOCUS37506</name>
</gene>
<comment type="caution">
    <text evidence="1">The sequence shown here is derived from an EMBL/GenBank/DDBJ whole genome shotgun (WGS) entry which is preliminary data.</text>
</comment>
<dbReference type="AlphaFoldDB" id="A0A8J2LQK7"/>
<dbReference type="PANTHER" id="PTHR46579">
    <property type="entry name" value="F5/8 TYPE C DOMAIN-CONTAINING PROTEIN-RELATED"/>
    <property type="match status" value="1"/>
</dbReference>
<accession>A0A8J2LQK7</accession>
<evidence type="ECO:0000313" key="1">
    <source>
        <dbReference type="EMBL" id="CAG7827524.1"/>
    </source>
</evidence>
<organism evidence="1 2">
    <name type="scientific">Allacma fusca</name>
    <dbReference type="NCBI Taxonomy" id="39272"/>
    <lineage>
        <taxon>Eukaryota</taxon>
        <taxon>Metazoa</taxon>
        <taxon>Ecdysozoa</taxon>
        <taxon>Arthropoda</taxon>
        <taxon>Hexapoda</taxon>
        <taxon>Collembola</taxon>
        <taxon>Symphypleona</taxon>
        <taxon>Sminthuridae</taxon>
        <taxon>Allacma</taxon>
    </lineage>
</organism>
<dbReference type="Proteomes" id="UP000708208">
    <property type="component" value="Unassembled WGS sequence"/>
</dbReference>
<protein>
    <submittedName>
        <fullName evidence="1">Uncharacterized protein</fullName>
    </submittedName>
</protein>
<reference evidence="1" key="1">
    <citation type="submission" date="2021-06" db="EMBL/GenBank/DDBJ databases">
        <authorList>
            <person name="Hodson N. C."/>
            <person name="Mongue J. A."/>
            <person name="Jaron S. K."/>
        </authorList>
    </citation>
    <scope>NUCLEOTIDE SEQUENCE</scope>
</reference>
<sequence>MQWNGLYGCSYCLHKESGHYYSPHITSDLRSNEEYRTICQMISRNVPVNTFGVRYASPFTELTYFDMILGFPPCIMHTVYLGVCRTLTEKLLTSKPDGHYYISPNEIQQIDNYLLAIKPPSRVSRTPRSLKLLA</sequence>
<name>A0A8J2LQK7_9HEXA</name>
<proteinExistence type="predicted"/>
<dbReference type="PANTHER" id="PTHR46579:SF1">
    <property type="entry name" value="F5_8 TYPE C DOMAIN-CONTAINING PROTEIN"/>
    <property type="match status" value="1"/>
</dbReference>